<dbReference type="Gene3D" id="1.10.3720.10">
    <property type="entry name" value="MetI-like"/>
    <property type="match status" value="1"/>
</dbReference>
<dbReference type="InterPro" id="IPR000515">
    <property type="entry name" value="MetI-like"/>
</dbReference>
<keyword evidence="2 5" id="KW-0812">Transmembrane</keyword>
<feature type="domain" description="ABC transmembrane type-1" evidence="6">
    <location>
        <begin position="100"/>
        <end position="312"/>
    </location>
</feature>
<organism evidence="7 8">
    <name type="scientific">Corallococcus terminator</name>
    <dbReference type="NCBI Taxonomy" id="2316733"/>
    <lineage>
        <taxon>Bacteria</taxon>
        <taxon>Pseudomonadati</taxon>
        <taxon>Myxococcota</taxon>
        <taxon>Myxococcia</taxon>
        <taxon>Myxococcales</taxon>
        <taxon>Cystobacterineae</taxon>
        <taxon>Myxococcaceae</taxon>
        <taxon>Corallococcus</taxon>
    </lineage>
</organism>
<dbReference type="RefSeq" id="WP_120540114.1">
    <property type="nucleotide sequence ID" value="NZ_RAVZ01000039.1"/>
</dbReference>
<feature type="transmembrane region" description="Helical" evidence="5">
    <location>
        <begin position="189"/>
        <end position="210"/>
    </location>
</feature>
<evidence type="ECO:0000256" key="4">
    <source>
        <dbReference type="ARBA" id="ARBA00023136"/>
    </source>
</evidence>
<dbReference type="OrthoDB" id="9778910at2"/>
<dbReference type="AlphaFoldDB" id="A0A3A8JMQ4"/>
<dbReference type="PANTHER" id="PTHR43376">
    <property type="entry name" value="OLIGOPEPTIDE TRANSPORT SYSTEM PERMEASE PROTEIN"/>
    <property type="match status" value="1"/>
</dbReference>
<keyword evidence="8" id="KW-1185">Reference proteome</keyword>
<evidence type="ECO:0000256" key="2">
    <source>
        <dbReference type="ARBA" id="ARBA00022692"/>
    </source>
</evidence>
<dbReference type="InterPro" id="IPR035906">
    <property type="entry name" value="MetI-like_sf"/>
</dbReference>
<dbReference type="GO" id="GO:0005886">
    <property type="term" value="C:plasma membrane"/>
    <property type="evidence" value="ECO:0007669"/>
    <property type="project" value="UniProtKB-SubCell"/>
</dbReference>
<comment type="caution">
    <text evidence="7">The sequence shown here is derived from an EMBL/GenBank/DDBJ whole genome shotgun (WGS) entry which is preliminary data.</text>
</comment>
<comment type="similarity">
    <text evidence="5">Belongs to the binding-protein-dependent transport system permease family.</text>
</comment>
<keyword evidence="5" id="KW-0813">Transport</keyword>
<evidence type="ECO:0000256" key="3">
    <source>
        <dbReference type="ARBA" id="ARBA00022989"/>
    </source>
</evidence>
<dbReference type="PROSITE" id="PS50928">
    <property type="entry name" value="ABC_TM1"/>
    <property type="match status" value="1"/>
</dbReference>
<feature type="transmembrane region" description="Helical" evidence="5">
    <location>
        <begin position="140"/>
        <end position="169"/>
    </location>
</feature>
<keyword evidence="4 5" id="KW-0472">Membrane</keyword>
<accession>A0A3A8JMQ4</accession>
<feature type="transmembrane region" description="Helical" evidence="5">
    <location>
        <begin position="12"/>
        <end position="30"/>
    </location>
</feature>
<dbReference type="CDD" id="cd06261">
    <property type="entry name" value="TM_PBP2"/>
    <property type="match status" value="1"/>
</dbReference>
<evidence type="ECO:0000259" key="6">
    <source>
        <dbReference type="PROSITE" id="PS50928"/>
    </source>
</evidence>
<dbReference type="PANTHER" id="PTHR43376:SF1">
    <property type="entry name" value="OLIGOPEPTIDE TRANSPORT SYSTEM PERMEASE PROTEIN"/>
    <property type="match status" value="1"/>
</dbReference>
<dbReference type="GO" id="GO:0055085">
    <property type="term" value="P:transmembrane transport"/>
    <property type="evidence" value="ECO:0007669"/>
    <property type="project" value="InterPro"/>
</dbReference>
<evidence type="ECO:0000313" key="7">
    <source>
        <dbReference type="EMBL" id="RKG91791.1"/>
    </source>
</evidence>
<feature type="transmembrane region" description="Helical" evidence="5">
    <location>
        <begin position="248"/>
        <end position="273"/>
    </location>
</feature>
<dbReference type="EMBL" id="RAVZ01000039">
    <property type="protein sequence ID" value="RKG91791.1"/>
    <property type="molecule type" value="Genomic_DNA"/>
</dbReference>
<protein>
    <submittedName>
        <fullName evidence="7">ABC transporter permease</fullName>
    </submittedName>
</protein>
<feature type="transmembrane region" description="Helical" evidence="5">
    <location>
        <begin position="293"/>
        <end position="319"/>
    </location>
</feature>
<evidence type="ECO:0000256" key="1">
    <source>
        <dbReference type="ARBA" id="ARBA00004651"/>
    </source>
</evidence>
<name>A0A3A8JMQ4_9BACT</name>
<sequence>MGRYILRRMGFYLIAAWASLTLNFVIPRLAPGDPAAAMFARFEGKVAPEAMGAMKAAFGFTDAPLYAQYFTYLKHLMQGDLGMSYAYFPSQVTEVIGTGLMWTVALAGVAVIISFALGSFLGVLAAWNRGGWLDSGLAPALAFLGAFPYFWLAMLALYLFGFVLGWFPLRHAYGHDMEPGMTFAFAADVARHAVLPATSIVVATLGGWMLGMRNTMVATLGTDSIRLAHARGLPPRQVMLRYAARNALLPNVTSFGMAVGFVLSGSLLTEIVFSYPGTGYLLILAVRNQDYPLMQGLFLVITLAVLAANFAVDLICLWLDPRTRSNA</sequence>
<proteinExistence type="inferred from homology"/>
<comment type="subcellular location">
    <subcellularLocation>
        <location evidence="1 5">Cell membrane</location>
        <topology evidence="1 5">Multi-pass membrane protein</topology>
    </subcellularLocation>
</comment>
<evidence type="ECO:0000256" key="5">
    <source>
        <dbReference type="RuleBase" id="RU363032"/>
    </source>
</evidence>
<gene>
    <name evidence="7" type="ORF">D7V88_08550</name>
</gene>
<reference evidence="8" key="1">
    <citation type="submission" date="2018-09" db="EMBL/GenBank/DDBJ databases">
        <authorList>
            <person name="Livingstone P.G."/>
            <person name="Whitworth D.E."/>
        </authorList>
    </citation>
    <scope>NUCLEOTIDE SEQUENCE [LARGE SCALE GENOMIC DNA]</scope>
    <source>
        <strain evidence="8">CA054A</strain>
    </source>
</reference>
<feature type="transmembrane region" description="Helical" evidence="5">
    <location>
        <begin position="100"/>
        <end position="128"/>
    </location>
</feature>
<dbReference type="Proteomes" id="UP000268094">
    <property type="component" value="Unassembled WGS sequence"/>
</dbReference>
<evidence type="ECO:0000313" key="8">
    <source>
        <dbReference type="Proteomes" id="UP000268094"/>
    </source>
</evidence>
<dbReference type="SUPFAM" id="SSF161098">
    <property type="entry name" value="MetI-like"/>
    <property type="match status" value="1"/>
</dbReference>
<keyword evidence="3 5" id="KW-1133">Transmembrane helix</keyword>
<dbReference type="Pfam" id="PF00528">
    <property type="entry name" value="BPD_transp_1"/>
    <property type="match status" value="1"/>
</dbReference>